<keyword evidence="2 3" id="KW-0727">SH2 domain</keyword>
<evidence type="ECO:0000256" key="1">
    <source>
        <dbReference type="ARBA" id="ARBA00005586"/>
    </source>
</evidence>
<comment type="similarity">
    <text evidence="1">Belongs to the transcription factor STAT family.</text>
</comment>
<keyword evidence="6" id="KW-1185">Reference proteome</keyword>
<dbReference type="InterPro" id="IPR001217">
    <property type="entry name" value="STAT"/>
</dbReference>
<protein>
    <recommendedName>
        <fullName evidence="4">SH2 domain-containing protein</fullName>
    </recommendedName>
</protein>
<dbReference type="SUPFAM" id="SSF49417">
    <property type="entry name" value="p53-like transcription factors"/>
    <property type="match status" value="1"/>
</dbReference>
<evidence type="ECO:0000256" key="3">
    <source>
        <dbReference type="PROSITE-ProRule" id="PRU00191"/>
    </source>
</evidence>
<dbReference type="InterPro" id="IPR008967">
    <property type="entry name" value="p53-like_TF_DNA-bd_sf"/>
</dbReference>
<organism evidence="5 6">
    <name type="scientific">Callipepla squamata</name>
    <name type="common">Scaled quail</name>
    <dbReference type="NCBI Taxonomy" id="9009"/>
    <lineage>
        <taxon>Eukaryota</taxon>
        <taxon>Metazoa</taxon>
        <taxon>Chordata</taxon>
        <taxon>Craniata</taxon>
        <taxon>Vertebrata</taxon>
        <taxon>Euteleostomi</taxon>
        <taxon>Archelosauria</taxon>
        <taxon>Archosauria</taxon>
        <taxon>Dinosauria</taxon>
        <taxon>Saurischia</taxon>
        <taxon>Theropoda</taxon>
        <taxon>Coelurosauria</taxon>
        <taxon>Aves</taxon>
        <taxon>Neognathae</taxon>
        <taxon>Galloanserae</taxon>
        <taxon>Galliformes</taxon>
        <taxon>Odontophoridae</taxon>
        <taxon>Callipepla</taxon>
    </lineage>
</organism>
<dbReference type="FunFam" id="3.30.505.10:FF:000003">
    <property type="entry name" value="Signal transducer and activator of transcription"/>
    <property type="match status" value="1"/>
</dbReference>
<dbReference type="OrthoDB" id="19300at2759"/>
<dbReference type="AlphaFoldDB" id="A0A226MEF1"/>
<dbReference type="Pfam" id="PF00017">
    <property type="entry name" value="SH2"/>
    <property type="match status" value="1"/>
</dbReference>
<dbReference type="EMBL" id="MCFN01001117">
    <property type="protein sequence ID" value="OXB53641.1"/>
    <property type="molecule type" value="Genomic_DNA"/>
</dbReference>
<name>A0A226MEF1_CALSU</name>
<evidence type="ECO:0000313" key="5">
    <source>
        <dbReference type="EMBL" id="OXB53641.1"/>
    </source>
</evidence>
<dbReference type="Gene3D" id="3.30.505.10">
    <property type="entry name" value="SH2 domain"/>
    <property type="match status" value="1"/>
</dbReference>
<reference evidence="5 6" key="1">
    <citation type="submission" date="2016-07" db="EMBL/GenBank/DDBJ databases">
        <title>Disparate Historic Effective Population Sizes Predicted by Modern Levels of Genome Diversity for the Scaled Quail (Callipepla squamata) and the Northern Bobwhite (Colinus virginianus): Inferences from First and Second Generation Draft Genome Assemblies for Sympatric New World Quail.</title>
        <authorList>
            <person name="Oldeschulte D.L."/>
            <person name="Halley Y.A."/>
            <person name="Bhattarai E.K."/>
            <person name="Brashear W.A."/>
            <person name="Hill J."/>
            <person name="Metz R.P."/>
            <person name="Johnson C.D."/>
            <person name="Rollins D."/>
            <person name="Peterson M.J."/>
            <person name="Bickhart D.M."/>
            <person name="Decker J.E."/>
            <person name="Seabury C.M."/>
        </authorList>
    </citation>
    <scope>NUCLEOTIDE SEQUENCE [LARGE SCALE GENOMIC DNA]</scope>
    <source>
        <strain evidence="5 6">Texas</strain>
        <tissue evidence="5">Leg muscle</tissue>
    </source>
</reference>
<dbReference type="PANTHER" id="PTHR11801">
    <property type="entry name" value="SIGNAL TRANSDUCER AND ACTIVATOR OF TRANSCRIPTION"/>
    <property type="match status" value="1"/>
</dbReference>
<dbReference type="STRING" id="9009.A0A226MEF1"/>
<gene>
    <name evidence="5" type="ORF">ASZ78_004029</name>
</gene>
<dbReference type="PROSITE" id="PS50001">
    <property type="entry name" value="SH2"/>
    <property type="match status" value="1"/>
</dbReference>
<evidence type="ECO:0000313" key="6">
    <source>
        <dbReference type="Proteomes" id="UP000198323"/>
    </source>
</evidence>
<dbReference type="GO" id="GO:0007165">
    <property type="term" value="P:signal transduction"/>
    <property type="evidence" value="ECO:0007669"/>
    <property type="project" value="InterPro"/>
</dbReference>
<dbReference type="InterPro" id="IPR036860">
    <property type="entry name" value="SH2_dom_sf"/>
</dbReference>
<dbReference type="InterPro" id="IPR000980">
    <property type="entry name" value="SH2"/>
</dbReference>
<feature type="domain" description="SH2" evidence="4">
    <location>
        <begin position="51"/>
        <end position="157"/>
    </location>
</feature>
<dbReference type="Proteomes" id="UP000198323">
    <property type="component" value="Unassembled WGS sequence"/>
</dbReference>
<dbReference type="SUPFAM" id="SSF55550">
    <property type="entry name" value="SH2 domain"/>
    <property type="match status" value="1"/>
</dbReference>
<dbReference type="InterPro" id="IPR048988">
    <property type="entry name" value="STAT_linker"/>
</dbReference>
<dbReference type="Pfam" id="PF21354">
    <property type="entry name" value="STAT_linker"/>
    <property type="match status" value="1"/>
</dbReference>
<accession>A0A226MEF1</accession>
<dbReference type="Gene3D" id="1.10.238.10">
    <property type="entry name" value="EF-hand"/>
    <property type="match status" value="1"/>
</dbReference>
<proteinExistence type="inferred from homology"/>
<evidence type="ECO:0000259" key="4">
    <source>
        <dbReference type="PROSITE" id="PS50001"/>
    </source>
</evidence>
<evidence type="ECO:0000256" key="2">
    <source>
        <dbReference type="ARBA" id="ARBA00022999"/>
    </source>
</evidence>
<comment type="caution">
    <text evidence="5">The sequence shown here is derived from an EMBL/GenBank/DDBJ whole genome shotgun (WGS) entry which is preliminary data.</text>
</comment>
<dbReference type="GO" id="GO:0003700">
    <property type="term" value="F:DNA-binding transcription factor activity"/>
    <property type="evidence" value="ECO:0007669"/>
    <property type="project" value="InterPro"/>
</dbReference>
<sequence>MLAEKLFGSKPSPESTLTWTKFSKDGAAGFSFWAWLDGILALLHDHLKQLWKDGLILGFVSRKQEKKLLKVKRTGTFLIRFSESMLGGVTCTWVEHPESGPPAFRAVVPYTSAELASLALPDIIRDYQLLADENIPENPLLFLYPDTPRDEAFGPYYSQRHEGILTEKKAYLNQRLIRVSSRQPHETWQTEEDLVVATEDLGTLQLKTGGQQPMSLGTVLGGAVTPGILQAESPGWQQVVAEGMVPQQVVAVGVGTQQPGPQVPVPPSLQQVGSGGLGVLQTGMGDLRAPVVVQLLQMGPGEQRVLPSGGSAIGPLLGNSASELLLGSGATELLPSELGDVEGLPLQEPELEADLGQLETAELLPTLDGRAVLLDPRDPFLPQPEDVPLPAAATSLFTTDSDFPPLQIDASDFQ</sequence>